<reference evidence="1 2" key="1">
    <citation type="submission" date="2013-11" db="EMBL/GenBank/DDBJ databases">
        <title>The Genome Sequence of Phytophthora parasitica CJ05E6.</title>
        <authorList>
            <consortium name="The Broad Institute Genomics Platform"/>
            <person name="Russ C."/>
            <person name="Tyler B."/>
            <person name="Panabieres F."/>
            <person name="Shan W."/>
            <person name="Tripathy S."/>
            <person name="Grunwald N."/>
            <person name="Machado M."/>
            <person name="Johnson C.S."/>
            <person name="Arredondo F."/>
            <person name="Hong C."/>
            <person name="Coffey M."/>
            <person name="Young S.K."/>
            <person name="Zeng Q."/>
            <person name="Gargeya S."/>
            <person name="Fitzgerald M."/>
            <person name="Abouelleil A."/>
            <person name="Alvarado L."/>
            <person name="Chapman S.B."/>
            <person name="Gainer-Dewar J."/>
            <person name="Goldberg J."/>
            <person name="Griggs A."/>
            <person name="Gujja S."/>
            <person name="Hansen M."/>
            <person name="Howarth C."/>
            <person name="Imamovic A."/>
            <person name="Ireland A."/>
            <person name="Larimer J."/>
            <person name="McCowan C."/>
            <person name="Murphy C."/>
            <person name="Pearson M."/>
            <person name="Poon T.W."/>
            <person name="Priest M."/>
            <person name="Roberts A."/>
            <person name="Saif S."/>
            <person name="Shea T."/>
            <person name="Sykes S."/>
            <person name="Wortman J."/>
            <person name="Nusbaum C."/>
            <person name="Birren B."/>
        </authorList>
    </citation>
    <scope>NUCLEOTIDE SEQUENCE [LARGE SCALE GENOMIC DNA]</scope>
    <source>
        <strain evidence="1 2">CJ05E6</strain>
    </source>
</reference>
<evidence type="ECO:0000313" key="2">
    <source>
        <dbReference type="Proteomes" id="UP000053864"/>
    </source>
</evidence>
<organism evidence="1 2">
    <name type="scientific">Phytophthora nicotianae</name>
    <name type="common">Potato buckeye rot agent</name>
    <name type="synonym">Phytophthora parasitica</name>
    <dbReference type="NCBI Taxonomy" id="4792"/>
    <lineage>
        <taxon>Eukaryota</taxon>
        <taxon>Sar</taxon>
        <taxon>Stramenopiles</taxon>
        <taxon>Oomycota</taxon>
        <taxon>Peronosporomycetes</taxon>
        <taxon>Peronosporales</taxon>
        <taxon>Peronosporaceae</taxon>
        <taxon>Phytophthora</taxon>
    </lineage>
</organism>
<evidence type="ECO:0000313" key="1">
    <source>
        <dbReference type="EMBL" id="ETL39627.1"/>
    </source>
</evidence>
<dbReference type="Proteomes" id="UP000053864">
    <property type="component" value="Unassembled WGS sequence"/>
</dbReference>
<proteinExistence type="predicted"/>
<protein>
    <submittedName>
        <fullName evidence="1">Uncharacterized protein</fullName>
    </submittedName>
</protein>
<name>W2J1I2_PHYNI</name>
<dbReference type="AlphaFoldDB" id="W2J1I2"/>
<gene>
    <name evidence="1" type="ORF">L916_09055</name>
</gene>
<accession>W2J1I2</accession>
<dbReference type="EMBL" id="KI673059">
    <property type="protein sequence ID" value="ETL39627.1"/>
    <property type="molecule type" value="Genomic_DNA"/>
</dbReference>
<sequence length="38" mass="4566">MMGLTCNDTPLPERIKSNTRYWFANWSSRKIDYQLNTN</sequence>